<protein>
    <recommendedName>
        <fullName evidence="3">Helicase C-terminal domain-containing protein</fullName>
    </recommendedName>
</protein>
<dbReference type="SUPFAM" id="SSF52540">
    <property type="entry name" value="P-loop containing nucleoside triphosphate hydrolases"/>
    <property type="match status" value="1"/>
</dbReference>
<gene>
    <name evidence="1" type="ORF">CHGG_06476</name>
</gene>
<sequence>MATATGDGAIARRSTRRSINAFSSTSSQSERKTSILKAIAAYHDTKDRTHLLQALSFIDCALGKSSNQEGRNVVDLLFTKPHEIDKEAASEVAEILRIPNLVYHPMSFAERSTWKERAKVILFLSATAGGTGLNIATASRLIICEPQFSPGSDSRLYRLPQIQDLSVYRVVGQSCAVDAYLVGNSVRKSEFERGPMTSRVPKVPR</sequence>
<dbReference type="EMBL" id="CH408031">
    <property type="protein sequence ID" value="EAQ89857.1"/>
    <property type="molecule type" value="Genomic_DNA"/>
</dbReference>
<dbReference type="Proteomes" id="UP000001056">
    <property type="component" value="Unassembled WGS sequence"/>
</dbReference>
<name>Q2H4D9_CHAGB</name>
<accession>Q2H4D9</accession>
<dbReference type="RefSeq" id="XP_001222571.1">
    <property type="nucleotide sequence ID" value="XM_001222570.1"/>
</dbReference>
<dbReference type="GeneID" id="4391424"/>
<dbReference type="HOGENOM" id="CLU_1337363_0_0_1"/>
<keyword evidence="2" id="KW-1185">Reference proteome</keyword>
<dbReference type="STRING" id="306901.Q2H4D9"/>
<evidence type="ECO:0000313" key="2">
    <source>
        <dbReference type="Proteomes" id="UP000001056"/>
    </source>
</evidence>
<organism evidence="1 2">
    <name type="scientific">Chaetomium globosum (strain ATCC 6205 / CBS 148.51 / DSM 1962 / NBRC 6347 / NRRL 1970)</name>
    <name type="common">Soil fungus</name>
    <dbReference type="NCBI Taxonomy" id="306901"/>
    <lineage>
        <taxon>Eukaryota</taxon>
        <taxon>Fungi</taxon>
        <taxon>Dikarya</taxon>
        <taxon>Ascomycota</taxon>
        <taxon>Pezizomycotina</taxon>
        <taxon>Sordariomycetes</taxon>
        <taxon>Sordariomycetidae</taxon>
        <taxon>Sordariales</taxon>
        <taxon>Chaetomiaceae</taxon>
        <taxon>Chaetomium</taxon>
    </lineage>
</organism>
<dbReference type="Gene3D" id="3.40.50.300">
    <property type="entry name" value="P-loop containing nucleotide triphosphate hydrolases"/>
    <property type="match status" value="1"/>
</dbReference>
<evidence type="ECO:0008006" key="3">
    <source>
        <dbReference type="Google" id="ProtNLM"/>
    </source>
</evidence>
<dbReference type="VEuPathDB" id="FungiDB:CHGG_06476"/>
<evidence type="ECO:0000313" key="1">
    <source>
        <dbReference type="EMBL" id="EAQ89857.1"/>
    </source>
</evidence>
<dbReference type="InParanoid" id="Q2H4D9"/>
<proteinExistence type="predicted"/>
<dbReference type="OrthoDB" id="5105430at2759"/>
<dbReference type="AlphaFoldDB" id="Q2H4D9"/>
<dbReference type="InterPro" id="IPR027417">
    <property type="entry name" value="P-loop_NTPase"/>
</dbReference>
<reference evidence="2" key="1">
    <citation type="journal article" date="2015" name="Genome Announc.">
        <title>Draft genome sequence of the cellulolytic fungus Chaetomium globosum.</title>
        <authorList>
            <person name="Cuomo C.A."/>
            <person name="Untereiner W.A."/>
            <person name="Ma L.-J."/>
            <person name="Grabherr M."/>
            <person name="Birren B.W."/>
        </authorList>
    </citation>
    <scope>NUCLEOTIDE SEQUENCE [LARGE SCALE GENOMIC DNA]</scope>
    <source>
        <strain evidence="2">ATCC 6205 / CBS 148.51 / DSM 1962 / NBRC 6347 / NRRL 1970</strain>
    </source>
</reference>